<dbReference type="FunFam" id="1.10.287.180:FF:000001">
    <property type="entry name" value="Transcription elongation factor GreA"/>
    <property type="match status" value="1"/>
</dbReference>
<dbReference type="InterPro" id="IPR018151">
    <property type="entry name" value="TF_GreA/GreB_CS"/>
</dbReference>
<dbReference type="PANTHER" id="PTHR30437">
    <property type="entry name" value="TRANSCRIPTION ELONGATION FACTOR GREA"/>
    <property type="match status" value="1"/>
</dbReference>
<dbReference type="STRING" id="33960.TY91_08435"/>
<keyword evidence="5 8" id="KW-0804">Transcription</keyword>
<evidence type="ECO:0000256" key="6">
    <source>
        <dbReference type="ARBA" id="ARBA00024916"/>
    </source>
</evidence>
<dbReference type="NCBIfam" id="NF001263">
    <property type="entry name" value="PRK00226.1-4"/>
    <property type="match status" value="1"/>
</dbReference>
<keyword evidence="4 8" id="KW-0238">DNA-binding</keyword>
<dbReference type="Proteomes" id="UP000051845">
    <property type="component" value="Unassembled WGS sequence"/>
</dbReference>
<evidence type="ECO:0000313" key="13">
    <source>
        <dbReference type="Proteomes" id="UP000051845"/>
    </source>
</evidence>
<accession>A0A0R2B6R3</accession>
<keyword evidence="3 8" id="KW-0805">Transcription regulation</keyword>
<dbReference type="GO" id="GO:0006354">
    <property type="term" value="P:DNA-templated transcription elongation"/>
    <property type="evidence" value="ECO:0007669"/>
    <property type="project" value="TreeGrafter"/>
</dbReference>
<evidence type="ECO:0000313" key="12">
    <source>
        <dbReference type="EMBL" id="KRM75048.1"/>
    </source>
</evidence>
<dbReference type="NCBIfam" id="TIGR01462">
    <property type="entry name" value="greA"/>
    <property type="match status" value="1"/>
</dbReference>
<organism evidence="12 13">
    <name type="scientific">Secundilactobacillus collinoides DSM 20515 = JCM 1123</name>
    <dbReference type="NCBI Taxonomy" id="1423733"/>
    <lineage>
        <taxon>Bacteria</taxon>
        <taxon>Bacillati</taxon>
        <taxon>Bacillota</taxon>
        <taxon>Bacilli</taxon>
        <taxon>Lactobacillales</taxon>
        <taxon>Lactobacillaceae</taxon>
        <taxon>Secundilactobacillus</taxon>
    </lineage>
</organism>
<dbReference type="InterPro" id="IPR036953">
    <property type="entry name" value="GreA/GreB_C_sf"/>
</dbReference>
<comment type="function">
    <text evidence="6 8 9">Necessary for efficient RNA polymerase transcription elongation past template-encoded arresting sites. The arresting sites in DNA have the property of trapping a certain fraction of elongating RNA polymerases that pass through, resulting in locked ternary complexes. Cleavage of the nascent transcript by cleavage factors such as GreA or GreB allows the resumption of elongation from the new 3'terminus. GreA releases sequences of 2 to 3 nucleotides.</text>
</comment>
<dbReference type="Gene3D" id="1.10.287.180">
    <property type="entry name" value="Transcription elongation factor, GreA/GreB, N-terminal domain"/>
    <property type="match status" value="1"/>
</dbReference>
<dbReference type="InterPro" id="IPR036805">
    <property type="entry name" value="Tscrpt_elong_fac_GreA/B_N_sf"/>
</dbReference>
<feature type="domain" description="Transcription elongation factor GreA/GreB C-terminal" evidence="10">
    <location>
        <begin position="87"/>
        <end position="160"/>
    </location>
</feature>
<evidence type="ECO:0000256" key="7">
    <source>
        <dbReference type="ARBA" id="ARBA00030776"/>
    </source>
</evidence>
<dbReference type="HAMAP" id="MF_00105">
    <property type="entry name" value="GreA_GreB"/>
    <property type="match status" value="1"/>
</dbReference>
<dbReference type="GO" id="GO:0032784">
    <property type="term" value="P:regulation of DNA-templated transcription elongation"/>
    <property type="evidence" value="ECO:0007669"/>
    <property type="project" value="UniProtKB-UniRule"/>
</dbReference>
<evidence type="ECO:0000256" key="3">
    <source>
        <dbReference type="ARBA" id="ARBA00023015"/>
    </source>
</evidence>
<dbReference type="Pfam" id="PF03449">
    <property type="entry name" value="GreA_GreB_N"/>
    <property type="match status" value="1"/>
</dbReference>
<sequence length="163" mass="17927">MAILAEEKTYPMTAEGKVKLENELEDLKMNQRPDIINRIQIARSYGDLSENSEYESAKNEQSMLESRISTVEHMIQYAEVIDSDNTDKDEITVGKKVTFKELPDEDPESYTIVGAAEADPISGKISNDSPIAKGLLGHRVGEEVTINIPAGDMKVKILSVGAA</sequence>
<reference evidence="12 13" key="1">
    <citation type="journal article" date="2015" name="Genome Announc.">
        <title>Expanding the biotechnology potential of lactobacilli through comparative genomics of 213 strains and associated genera.</title>
        <authorList>
            <person name="Sun Z."/>
            <person name="Harris H.M."/>
            <person name="McCann A."/>
            <person name="Guo C."/>
            <person name="Argimon S."/>
            <person name="Zhang W."/>
            <person name="Yang X."/>
            <person name="Jeffery I.B."/>
            <person name="Cooney J.C."/>
            <person name="Kagawa T.F."/>
            <person name="Liu W."/>
            <person name="Song Y."/>
            <person name="Salvetti E."/>
            <person name="Wrobel A."/>
            <person name="Rasinkangas P."/>
            <person name="Parkhill J."/>
            <person name="Rea M.C."/>
            <person name="O'Sullivan O."/>
            <person name="Ritari J."/>
            <person name="Douillard F.P."/>
            <person name="Paul Ross R."/>
            <person name="Yang R."/>
            <person name="Briner A.E."/>
            <person name="Felis G.E."/>
            <person name="de Vos W.M."/>
            <person name="Barrangou R."/>
            <person name="Klaenhammer T.R."/>
            <person name="Caufield P.W."/>
            <person name="Cui Y."/>
            <person name="Zhang H."/>
            <person name="O'Toole P.W."/>
        </authorList>
    </citation>
    <scope>NUCLEOTIDE SEQUENCE [LARGE SCALE GENOMIC DNA]</scope>
    <source>
        <strain evidence="12 13">DSM 20515</strain>
    </source>
</reference>
<dbReference type="PIRSF" id="PIRSF006092">
    <property type="entry name" value="GreA_GreB"/>
    <property type="match status" value="1"/>
</dbReference>
<dbReference type="PROSITE" id="PS00830">
    <property type="entry name" value="GREAB_2"/>
    <property type="match status" value="1"/>
</dbReference>
<dbReference type="GO" id="GO:0003677">
    <property type="term" value="F:DNA binding"/>
    <property type="evidence" value="ECO:0007669"/>
    <property type="project" value="UniProtKB-UniRule"/>
</dbReference>
<dbReference type="Pfam" id="PF01272">
    <property type="entry name" value="GreA_GreB"/>
    <property type="match status" value="1"/>
</dbReference>
<dbReference type="InterPro" id="IPR023459">
    <property type="entry name" value="Tscrpt_elong_fac_GreA/B_fam"/>
</dbReference>
<dbReference type="InterPro" id="IPR022691">
    <property type="entry name" value="Tscrpt_elong_fac_GreA/B_N"/>
</dbReference>
<proteinExistence type="inferred from homology"/>
<dbReference type="GO" id="GO:0070063">
    <property type="term" value="F:RNA polymerase binding"/>
    <property type="evidence" value="ECO:0007669"/>
    <property type="project" value="InterPro"/>
</dbReference>
<dbReference type="PANTHER" id="PTHR30437:SF4">
    <property type="entry name" value="TRANSCRIPTION ELONGATION FACTOR GREA"/>
    <property type="match status" value="1"/>
</dbReference>
<gene>
    <name evidence="8" type="primary">greA</name>
    <name evidence="12" type="ORF">FC82_GL002651</name>
</gene>
<comment type="similarity">
    <text evidence="1 8 9">Belongs to the GreA/GreB family.</text>
</comment>
<evidence type="ECO:0000256" key="4">
    <source>
        <dbReference type="ARBA" id="ARBA00023125"/>
    </source>
</evidence>
<evidence type="ECO:0000256" key="1">
    <source>
        <dbReference type="ARBA" id="ARBA00008213"/>
    </source>
</evidence>
<evidence type="ECO:0000256" key="8">
    <source>
        <dbReference type="HAMAP-Rule" id="MF_00105"/>
    </source>
</evidence>
<keyword evidence="12" id="KW-0648">Protein biosynthesis</keyword>
<dbReference type="Gene3D" id="3.10.50.30">
    <property type="entry name" value="Transcription elongation factor, GreA/GreB, C-terminal domain"/>
    <property type="match status" value="1"/>
</dbReference>
<evidence type="ECO:0000259" key="10">
    <source>
        <dbReference type="Pfam" id="PF01272"/>
    </source>
</evidence>
<dbReference type="InterPro" id="IPR006359">
    <property type="entry name" value="Tscrpt_elong_fac_GreA"/>
</dbReference>
<feature type="domain" description="Transcription elongation factor GreA/GreB N-terminal" evidence="11">
    <location>
        <begin position="11"/>
        <end position="80"/>
    </location>
</feature>
<evidence type="ECO:0000256" key="9">
    <source>
        <dbReference type="RuleBase" id="RU000556"/>
    </source>
</evidence>
<protein>
    <recommendedName>
        <fullName evidence="2 8">Transcription elongation factor GreA</fullName>
    </recommendedName>
    <alternativeName>
        <fullName evidence="7 8">Transcript cleavage factor GreA</fullName>
    </alternativeName>
</protein>
<keyword evidence="12" id="KW-0251">Elongation factor</keyword>
<evidence type="ECO:0000259" key="11">
    <source>
        <dbReference type="Pfam" id="PF03449"/>
    </source>
</evidence>
<comment type="caution">
    <text evidence="12">The sequence shown here is derived from an EMBL/GenBank/DDBJ whole genome shotgun (WGS) entry which is preliminary data.</text>
</comment>
<dbReference type="AlphaFoldDB" id="A0A0R2B6R3"/>
<dbReference type="FunFam" id="3.10.50.30:FF:000001">
    <property type="entry name" value="Transcription elongation factor GreA"/>
    <property type="match status" value="1"/>
</dbReference>
<dbReference type="PATRIC" id="fig|1423733.4.peg.2772"/>
<evidence type="ECO:0000256" key="2">
    <source>
        <dbReference type="ARBA" id="ARBA00013729"/>
    </source>
</evidence>
<dbReference type="InterPro" id="IPR001437">
    <property type="entry name" value="Tscrpt_elong_fac_GreA/B_C"/>
</dbReference>
<dbReference type="SUPFAM" id="SSF46557">
    <property type="entry name" value="GreA transcript cleavage protein, N-terminal domain"/>
    <property type="match status" value="1"/>
</dbReference>
<dbReference type="PROSITE" id="PS00829">
    <property type="entry name" value="GREAB_1"/>
    <property type="match status" value="1"/>
</dbReference>
<dbReference type="InterPro" id="IPR028624">
    <property type="entry name" value="Tscrpt_elong_fac_GreA/B"/>
</dbReference>
<dbReference type="GO" id="GO:0003746">
    <property type="term" value="F:translation elongation factor activity"/>
    <property type="evidence" value="ECO:0007669"/>
    <property type="project" value="UniProtKB-KW"/>
</dbReference>
<dbReference type="EMBL" id="AYYR01000061">
    <property type="protein sequence ID" value="KRM75048.1"/>
    <property type="molecule type" value="Genomic_DNA"/>
</dbReference>
<evidence type="ECO:0000256" key="5">
    <source>
        <dbReference type="ARBA" id="ARBA00023163"/>
    </source>
</evidence>
<dbReference type="SUPFAM" id="SSF54534">
    <property type="entry name" value="FKBP-like"/>
    <property type="match status" value="1"/>
</dbReference>
<name>A0A0R2B6R3_SECCO</name>